<organism evidence="5 6">
    <name type="scientific">Nocardioides humi</name>
    <dbReference type="NCBI Taxonomy" id="449461"/>
    <lineage>
        <taxon>Bacteria</taxon>
        <taxon>Bacillati</taxon>
        <taxon>Actinomycetota</taxon>
        <taxon>Actinomycetes</taxon>
        <taxon>Propionibacteriales</taxon>
        <taxon>Nocardioidaceae</taxon>
        <taxon>Nocardioides</taxon>
    </lineage>
</organism>
<keyword evidence="6" id="KW-1185">Reference proteome</keyword>
<proteinExistence type="inferred from homology"/>
<evidence type="ECO:0000259" key="4">
    <source>
        <dbReference type="Pfam" id="PF13458"/>
    </source>
</evidence>
<keyword evidence="2 3" id="KW-0732">Signal</keyword>
<dbReference type="Proteomes" id="UP001500842">
    <property type="component" value="Unassembled WGS sequence"/>
</dbReference>
<feature type="domain" description="Leucine-binding protein" evidence="4">
    <location>
        <begin position="47"/>
        <end position="342"/>
    </location>
</feature>
<dbReference type="PANTHER" id="PTHR30483:SF6">
    <property type="entry name" value="PERIPLASMIC BINDING PROTEIN OF ABC TRANSPORTER FOR NATURAL AMINO ACIDS"/>
    <property type="match status" value="1"/>
</dbReference>
<name>A0ABN2AGF8_9ACTN</name>
<dbReference type="InterPro" id="IPR028082">
    <property type="entry name" value="Peripla_BP_I"/>
</dbReference>
<dbReference type="InterPro" id="IPR051010">
    <property type="entry name" value="BCAA_transport"/>
</dbReference>
<accession>A0ABN2AGF8</accession>
<protein>
    <recommendedName>
        <fullName evidence="4">Leucine-binding protein domain-containing protein</fullName>
    </recommendedName>
</protein>
<feature type="chain" id="PRO_5045432524" description="Leucine-binding protein domain-containing protein" evidence="3">
    <location>
        <begin position="22"/>
        <end position="393"/>
    </location>
</feature>
<dbReference type="InterPro" id="IPR028081">
    <property type="entry name" value="Leu-bd"/>
</dbReference>
<evidence type="ECO:0000313" key="5">
    <source>
        <dbReference type="EMBL" id="GAA1518557.1"/>
    </source>
</evidence>
<dbReference type="Pfam" id="PF13458">
    <property type="entry name" value="Peripla_BP_6"/>
    <property type="match status" value="1"/>
</dbReference>
<evidence type="ECO:0000256" key="3">
    <source>
        <dbReference type="SAM" id="SignalP"/>
    </source>
</evidence>
<comment type="similarity">
    <text evidence="1">Belongs to the leucine-binding protein family.</text>
</comment>
<dbReference type="Gene3D" id="3.40.50.2300">
    <property type="match status" value="2"/>
</dbReference>
<dbReference type="EMBL" id="BAAAOR010000016">
    <property type="protein sequence ID" value="GAA1518557.1"/>
    <property type="molecule type" value="Genomic_DNA"/>
</dbReference>
<feature type="signal peptide" evidence="3">
    <location>
        <begin position="1"/>
        <end position="21"/>
    </location>
</feature>
<evidence type="ECO:0000256" key="2">
    <source>
        <dbReference type="ARBA" id="ARBA00022729"/>
    </source>
</evidence>
<dbReference type="SUPFAM" id="SSF53822">
    <property type="entry name" value="Periplasmic binding protein-like I"/>
    <property type="match status" value="1"/>
</dbReference>
<sequence>MRRMLRLVPLFALALPLVACGNDDTGSDANGPVKIMSIASFESSTYSIPQLKTAIQASVDAVNEDGGIDGRDLEVLFCNDKFDPNEATACAQRAVSEKVVAVVGGMTPHTAAIAPVLEAAKIPFIGPGGGDGVAESEQPAFYPINAGSTAFVIGAGRLAVERGGPNVVVVPMDVGSSLASVDNAKLGIEGAGGKMTQVVAPATAADYNPTALKVLDQDPDGVVLTASGDTATRIVGALRDNGFTGPITGPASIVNPASIKALGDKAEGIVLAGRGLPASYTENEMIQKFNDEVHGIDADAPIDDISLNGWLAVRLTAAAFAGHDITDGQSAIAALADIKEPIDLFGIYPAYPGLGGGVPHDEYPRVAVFEVQPSTIEGGHVVPDGEFFDPLEG</sequence>
<reference evidence="5 6" key="1">
    <citation type="journal article" date="2019" name="Int. J. Syst. Evol. Microbiol.">
        <title>The Global Catalogue of Microorganisms (GCM) 10K type strain sequencing project: providing services to taxonomists for standard genome sequencing and annotation.</title>
        <authorList>
            <consortium name="The Broad Institute Genomics Platform"/>
            <consortium name="The Broad Institute Genome Sequencing Center for Infectious Disease"/>
            <person name="Wu L."/>
            <person name="Ma J."/>
        </authorList>
    </citation>
    <scope>NUCLEOTIDE SEQUENCE [LARGE SCALE GENOMIC DNA]</scope>
    <source>
        <strain evidence="5 6">JCM 14942</strain>
    </source>
</reference>
<evidence type="ECO:0000256" key="1">
    <source>
        <dbReference type="ARBA" id="ARBA00010062"/>
    </source>
</evidence>
<evidence type="ECO:0000313" key="6">
    <source>
        <dbReference type="Proteomes" id="UP001500842"/>
    </source>
</evidence>
<dbReference type="RefSeq" id="WP_141005712.1">
    <property type="nucleotide sequence ID" value="NZ_BAAAOR010000016.1"/>
</dbReference>
<comment type="caution">
    <text evidence="5">The sequence shown here is derived from an EMBL/GenBank/DDBJ whole genome shotgun (WGS) entry which is preliminary data.</text>
</comment>
<dbReference type="PANTHER" id="PTHR30483">
    <property type="entry name" value="LEUCINE-SPECIFIC-BINDING PROTEIN"/>
    <property type="match status" value="1"/>
</dbReference>
<gene>
    <name evidence="5" type="ORF">GCM10009788_23260</name>
</gene>